<protein>
    <submittedName>
        <fullName evidence="9">Neural/ectodermal development factor IMP-L2</fullName>
    </submittedName>
</protein>
<dbReference type="InterPro" id="IPR003599">
    <property type="entry name" value="Ig_sub"/>
</dbReference>
<dbReference type="Gene3D" id="2.60.40.10">
    <property type="entry name" value="Immunoglobulins"/>
    <property type="match status" value="2"/>
</dbReference>
<dbReference type="PANTHER" id="PTHR12231:SF218">
    <property type="entry name" value="MICROFIBRILLAR-ASSOCIATED PROTEIN 3-LIKE"/>
    <property type="match status" value="1"/>
</dbReference>
<evidence type="ECO:0000256" key="4">
    <source>
        <dbReference type="ARBA" id="ARBA00022737"/>
    </source>
</evidence>
<dbReference type="InterPro" id="IPR013783">
    <property type="entry name" value="Ig-like_fold"/>
</dbReference>
<keyword evidence="5" id="KW-1015">Disulfide bond</keyword>
<proteinExistence type="predicted"/>
<dbReference type="AlphaFoldDB" id="A0A9Q0MRB1"/>
<keyword evidence="6" id="KW-0393">Immunoglobulin domain</keyword>
<keyword evidence="4" id="KW-0677">Repeat</keyword>
<dbReference type="SMART" id="SM00409">
    <property type="entry name" value="IG"/>
    <property type="match status" value="2"/>
</dbReference>
<dbReference type="FunFam" id="2.60.40.10:FF:001749">
    <property type="entry name" value="Neural/ectodermal development factor IMP-L2"/>
    <property type="match status" value="1"/>
</dbReference>
<evidence type="ECO:0000313" key="9">
    <source>
        <dbReference type="EMBL" id="KAJ6636557.1"/>
    </source>
</evidence>
<dbReference type="OrthoDB" id="6138780at2759"/>
<dbReference type="PROSITE" id="PS50835">
    <property type="entry name" value="IG_LIKE"/>
    <property type="match status" value="2"/>
</dbReference>
<keyword evidence="2" id="KW-0964">Secreted</keyword>
<dbReference type="PANTHER" id="PTHR12231">
    <property type="entry name" value="CTX-RELATED TYPE I TRANSMEMBRANE PROTEIN"/>
    <property type="match status" value="1"/>
</dbReference>
<evidence type="ECO:0000256" key="1">
    <source>
        <dbReference type="ARBA" id="ARBA00004613"/>
    </source>
</evidence>
<evidence type="ECO:0000313" key="10">
    <source>
        <dbReference type="Proteomes" id="UP001151699"/>
    </source>
</evidence>
<comment type="caution">
    <text evidence="9">The sequence shown here is derived from an EMBL/GenBank/DDBJ whole genome shotgun (WGS) entry which is preliminary data.</text>
</comment>
<dbReference type="Proteomes" id="UP001151699">
    <property type="component" value="Chromosome C"/>
</dbReference>
<name>A0A9Q0MRB1_9DIPT</name>
<accession>A0A9Q0MRB1</accession>
<dbReference type="GO" id="GO:0005576">
    <property type="term" value="C:extracellular region"/>
    <property type="evidence" value="ECO:0007669"/>
    <property type="project" value="UniProtKB-SubCell"/>
</dbReference>
<comment type="subcellular location">
    <subcellularLocation>
        <location evidence="1">Secreted</location>
    </subcellularLocation>
</comment>
<gene>
    <name evidence="9" type="primary">ImpL2</name>
    <name evidence="9" type="ORF">Bhyg_15148</name>
</gene>
<feature type="signal peptide" evidence="7">
    <location>
        <begin position="1"/>
        <end position="23"/>
    </location>
</feature>
<feature type="domain" description="Ig-like" evidence="8">
    <location>
        <begin position="44"/>
        <end position="146"/>
    </location>
</feature>
<sequence>MMMESYLYLTIAFLLASSINGRAIDDLDNSIQSTNNNNDEKLFPQHDWVEISLAPPPKLIQQAGNSIELECEVSGSPQPSIHWIRGKNLQNIVDNIESNIISESSPNTLVRVRSRLIIEHSSSSERTYTCVGRAGSKTAYESTTIYSTPGHKSHNITELLSLNTGARKARIVMYYSVLFDTIGSNIVLPCKAAGRPNPDIYWLDPDDNIITGRDHRVRVHPSGSLYISSLRWSDMGSYTCIAKNAIDKDSVSTFVYPIMSEDLDK</sequence>
<dbReference type="InterPro" id="IPR036179">
    <property type="entry name" value="Ig-like_dom_sf"/>
</dbReference>
<feature type="domain" description="Ig-like" evidence="8">
    <location>
        <begin position="183"/>
        <end position="252"/>
    </location>
</feature>
<evidence type="ECO:0000259" key="8">
    <source>
        <dbReference type="PROSITE" id="PS50835"/>
    </source>
</evidence>
<dbReference type="SUPFAM" id="SSF48726">
    <property type="entry name" value="Immunoglobulin"/>
    <property type="match status" value="2"/>
</dbReference>
<dbReference type="Pfam" id="PF13927">
    <property type="entry name" value="Ig_3"/>
    <property type="match status" value="2"/>
</dbReference>
<dbReference type="InterPro" id="IPR003598">
    <property type="entry name" value="Ig_sub2"/>
</dbReference>
<dbReference type="InterPro" id="IPR007110">
    <property type="entry name" value="Ig-like_dom"/>
</dbReference>
<feature type="chain" id="PRO_5040384454" evidence="7">
    <location>
        <begin position="24"/>
        <end position="265"/>
    </location>
</feature>
<dbReference type="InterPro" id="IPR051170">
    <property type="entry name" value="Neural/epithelial_adhesion"/>
</dbReference>
<dbReference type="GO" id="GO:0043005">
    <property type="term" value="C:neuron projection"/>
    <property type="evidence" value="ECO:0007669"/>
    <property type="project" value="TreeGrafter"/>
</dbReference>
<keyword evidence="3 7" id="KW-0732">Signal</keyword>
<evidence type="ECO:0000256" key="5">
    <source>
        <dbReference type="ARBA" id="ARBA00023157"/>
    </source>
</evidence>
<evidence type="ECO:0000256" key="7">
    <source>
        <dbReference type="SAM" id="SignalP"/>
    </source>
</evidence>
<evidence type="ECO:0000256" key="2">
    <source>
        <dbReference type="ARBA" id="ARBA00022525"/>
    </source>
</evidence>
<reference evidence="9" key="1">
    <citation type="submission" date="2022-07" db="EMBL/GenBank/DDBJ databases">
        <authorList>
            <person name="Trinca V."/>
            <person name="Uliana J.V.C."/>
            <person name="Torres T.T."/>
            <person name="Ward R.J."/>
            <person name="Monesi N."/>
        </authorList>
    </citation>
    <scope>NUCLEOTIDE SEQUENCE</scope>
    <source>
        <strain evidence="9">HSMRA1968</strain>
        <tissue evidence="9">Whole embryos</tissue>
    </source>
</reference>
<evidence type="ECO:0000256" key="3">
    <source>
        <dbReference type="ARBA" id="ARBA00022729"/>
    </source>
</evidence>
<keyword evidence="10" id="KW-1185">Reference proteome</keyword>
<dbReference type="SMART" id="SM00408">
    <property type="entry name" value="IGc2"/>
    <property type="match status" value="2"/>
</dbReference>
<evidence type="ECO:0000256" key="6">
    <source>
        <dbReference type="ARBA" id="ARBA00023319"/>
    </source>
</evidence>
<organism evidence="9 10">
    <name type="scientific">Pseudolycoriella hygida</name>
    <dbReference type="NCBI Taxonomy" id="35572"/>
    <lineage>
        <taxon>Eukaryota</taxon>
        <taxon>Metazoa</taxon>
        <taxon>Ecdysozoa</taxon>
        <taxon>Arthropoda</taxon>
        <taxon>Hexapoda</taxon>
        <taxon>Insecta</taxon>
        <taxon>Pterygota</taxon>
        <taxon>Neoptera</taxon>
        <taxon>Endopterygota</taxon>
        <taxon>Diptera</taxon>
        <taxon>Nematocera</taxon>
        <taxon>Sciaroidea</taxon>
        <taxon>Sciaridae</taxon>
        <taxon>Pseudolycoriella</taxon>
    </lineage>
</organism>
<dbReference type="EMBL" id="WJQU01000004">
    <property type="protein sequence ID" value="KAJ6636557.1"/>
    <property type="molecule type" value="Genomic_DNA"/>
</dbReference>